<comment type="similarity">
    <text evidence="1">Belongs to the sulfatase family.</text>
</comment>
<accession>A0ABS8NMY5</accession>
<feature type="domain" description="Sulfatase N-terminal" evidence="4">
    <location>
        <begin position="34"/>
        <end position="306"/>
    </location>
</feature>
<evidence type="ECO:0000256" key="2">
    <source>
        <dbReference type="ARBA" id="ARBA00022801"/>
    </source>
</evidence>
<gene>
    <name evidence="5" type="ORF">LOC71_21805</name>
</gene>
<dbReference type="Pfam" id="PF00884">
    <property type="entry name" value="Sulfatase"/>
    <property type="match status" value="1"/>
</dbReference>
<evidence type="ECO:0000259" key="4">
    <source>
        <dbReference type="Pfam" id="PF00884"/>
    </source>
</evidence>
<keyword evidence="3" id="KW-0732">Signal</keyword>
<feature type="chain" id="PRO_5046310590" evidence="3">
    <location>
        <begin position="27"/>
        <end position="639"/>
    </location>
</feature>
<evidence type="ECO:0000313" key="5">
    <source>
        <dbReference type="EMBL" id="MCC9644920.1"/>
    </source>
</evidence>
<dbReference type="CDD" id="cd16027">
    <property type="entry name" value="SGSH"/>
    <property type="match status" value="1"/>
</dbReference>
<sequence length="639" mass="72059">MIRSWTLAAVLGCWLVSPAYLTSARAADETLPPPNILWLTSEDNGPQLGCYGDEYADTPHLDQLASRSLRYQKCWSNAPVCAPARTTLISGMYATSLGGQHMRSGVKVPEGFQFYPDVLREAGYYCTNNSKTDYNFVKGLGKGGWHQCDGKAHFRNRPRKDQPFFAIFNFTISHESKIRNEHTLVHDPDKAPVPAYHPDVPKVRRDWAQYYDRLTEMDAMCGRILKQLDEDGLTDSTIVFYYGDHGSGMPRSKRWPFNSGLHVPFLLHVPEKYKHLAPQDYASGGVTERLVSFVDMGPTAISLAGADVPDSMQGVPFAGPLNGESKELLFGYRGRMDERVDMVRSCTDGRFVYLRHFHPERIYFAYLDYMFQTPTTQVWKEMYDAGELNEAQSKVWEVKPLEELFDLQSDPDEVNNLAKDPAHADKLRELRNATRNWMVSTRDLGVLPEAELHRLSGKQDPRTWALNSDLDWEKLVNIAWRATAAWNDLPDTAVQRLERVTQRPSSIDRYWGVRALALGLTSPNTDLSDETKAKALSILEKSAADDKAPIVRAAAAEGLLVAGNDQQRDQAQALLLDLSNADNEGHYVAMTALNLIDNHRDQLSDGWQTQLSKLPRKTKLSPERADSYVGRLLQYLTAD</sequence>
<dbReference type="Gene3D" id="3.40.720.10">
    <property type="entry name" value="Alkaline Phosphatase, subunit A"/>
    <property type="match status" value="1"/>
</dbReference>
<evidence type="ECO:0000256" key="1">
    <source>
        <dbReference type="ARBA" id="ARBA00008779"/>
    </source>
</evidence>
<organism evidence="5 6">
    <name type="scientific">Rhodopirellula halodulae</name>
    <dbReference type="NCBI Taxonomy" id="2894198"/>
    <lineage>
        <taxon>Bacteria</taxon>
        <taxon>Pseudomonadati</taxon>
        <taxon>Planctomycetota</taxon>
        <taxon>Planctomycetia</taxon>
        <taxon>Pirellulales</taxon>
        <taxon>Pirellulaceae</taxon>
        <taxon>Rhodopirellula</taxon>
    </lineage>
</organism>
<dbReference type="InterPro" id="IPR017850">
    <property type="entry name" value="Alkaline_phosphatase_core_sf"/>
</dbReference>
<dbReference type="PANTHER" id="PTHR42693:SF53">
    <property type="entry name" value="ENDO-4-O-SULFATASE"/>
    <property type="match status" value="1"/>
</dbReference>
<name>A0ABS8NMY5_9BACT</name>
<dbReference type="PANTHER" id="PTHR42693">
    <property type="entry name" value="ARYLSULFATASE FAMILY MEMBER"/>
    <property type="match status" value="1"/>
</dbReference>
<reference evidence="5" key="1">
    <citation type="submission" date="2021-11" db="EMBL/GenBank/DDBJ databases">
        <title>Genome sequence.</title>
        <authorList>
            <person name="Sun Q."/>
        </authorList>
    </citation>
    <scope>NUCLEOTIDE SEQUENCE</scope>
    <source>
        <strain evidence="5">JC740</strain>
    </source>
</reference>
<dbReference type="RefSeq" id="WP_230276588.1">
    <property type="nucleotide sequence ID" value="NZ_JAJKFW010000062.1"/>
</dbReference>
<evidence type="ECO:0000256" key="3">
    <source>
        <dbReference type="SAM" id="SignalP"/>
    </source>
</evidence>
<dbReference type="EMBL" id="JAJKFW010000062">
    <property type="protein sequence ID" value="MCC9644920.1"/>
    <property type="molecule type" value="Genomic_DNA"/>
</dbReference>
<dbReference type="SUPFAM" id="SSF53649">
    <property type="entry name" value="Alkaline phosphatase-like"/>
    <property type="match status" value="1"/>
</dbReference>
<keyword evidence="6" id="KW-1185">Reference proteome</keyword>
<dbReference type="InterPro" id="IPR050738">
    <property type="entry name" value="Sulfatase"/>
</dbReference>
<evidence type="ECO:0000313" key="6">
    <source>
        <dbReference type="Proteomes" id="UP001430306"/>
    </source>
</evidence>
<comment type="caution">
    <text evidence="5">The sequence shown here is derived from an EMBL/GenBank/DDBJ whole genome shotgun (WGS) entry which is preliminary data.</text>
</comment>
<protein>
    <submittedName>
        <fullName evidence="5">Sulfatase</fullName>
    </submittedName>
</protein>
<dbReference type="Proteomes" id="UP001430306">
    <property type="component" value="Unassembled WGS sequence"/>
</dbReference>
<keyword evidence="2" id="KW-0378">Hydrolase</keyword>
<feature type="signal peptide" evidence="3">
    <location>
        <begin position="1"/>
        <end position="26"/>
    </location>
</feature>
<proteinExistence type="inferred from homology"/>
<dbReference type="InterPro" id="IPR000917">
    <property type="entry name" value="Sulfatase_N"/>
</dbReference>